<proteinExistence type="inferred from homology"/>
<reference evidence="3" key="2">
    <citation type="journal article" date="2018" name="BMC Genomics">
        <title>A manually annotated Actinidia chinensis var. chinensis (kiwifruit) genome highlights the challenges associated with draft genomes and gene prediction in plants.</title>
        <authorList>
            <person name="Pilkington S.M."/>
            <person name="Crowhurst R."/>
            <person name="Hilario E."/>
            <person name="Nardozza S."/>
            <person name="Fraser L."/>
            <person name="Peng Y."/>
            <person name="Gunaseelan K."/>
            <person name="Simpson R."/>
            <person name="Tahir J."/>
            <person name="Deroles S.C."/>
            <person name="Templeton K."/>
            <person name="Luo Z."/>
            <person name="Davy M."/>
            <person name="Cheng C."/>
            <person name="McNeilage M."/>
            <person name="Scaglione D."/>
            <person name="Liu Y."/>
            <person name="Zhang Q."/>
            <person name="Datson P."/>
            <person name="De Silva N."/>
            <person name="Gardiner S.E."/>
            <person name="Bassett H."/>
            <person name="Chagne D."/>
            <person name="McCallum J."/>
            <person name="Dzierzon H."/>
            <person name="Deng C."/>
            <person name="Wang Y.Y."/>
            <person name="Barron L."/>
            <person name="Manako K."/>
            <person name="Bowen J."/>
            <person name="Foster T.M."/>
            <person name="Erridge Z.A."/>
            <person name="Tiffin H."/>
            <person name="Waite C.N."/>
            <person name="Davies K.M."/>
            <person name="Grierson E.P."/>
            <person name="Laing W.A."/>
            <person name="Kirk R."/>
            <person name="Chen X."/>
            <person name="Wood M."/>
            <person name="Montefiori M."/>
            <person name="Brummell D.A."/>
            <person name="Schwinn K.E."/>
            <person name="Catanach A."/>
            <person name="Fullerton C."/>
            <person name="Li D."/>
            <person name="Meiyalaghan S."/>
            <person name="Nieuwenhuizen N."/>
            <person name="Read N."/>
            <person name="Prakash R."/>
            <person name="Hunter D."/>
            <person name="Zhang H."/>
            <person name="McKenzie M."/>
            <person name="Knabel M."/>
            <person name="Harris A."/>
            <person name="Allan A.C."/>
            <person name="Gleave A."/>
            <person name="Chen A."/>
            <person name="Janssen B.J."/>
            <person name="Plunkett B."/>
            <person name="Ampomah-Dwamena C."/>
            <person name="Voogd C."/>
            <person name="Leif D."/>
            <person name="Lafferty D."/>
            <person name="Souleyre E.J.F."/>
            <person name="Varkonyi-Gasic E."/>
            <person name="Gambi F."/>
            <person name="Hanley J."/>
            <person name="Yao J.L."/>
            <person name="Cheung J."/>
            <person name="David K.M."/>
            <person name="Warren B."/>
            <person name="Marsh K."/>
            <person name="Snowden K.C."/>
            <person name="Lin-Wang K."/>
            <person name="Brian L."/>
            <person name="Martinez-Sanchez M."/>
            <person name="Wang M."/>
            <person name="Ileperuma N."/>
            <person name="Macnee N."/>
            <person name="Campin R."/>
            <person name="McAtee P."/>
            <person name="Drummond R.S.M."/>
            <person name="Espley R.V."/>
            <person name="Ireland H.S."/>
            <person name="Wu R."/>
            <person name="Atkinson R.G."/>
            <person name="Karunairetnam S."/>
            <person name="Bulley S."/>
            <person name="Chunkath S."/>
            <person name="Hanley Z."/>
            <person name="Storey R."/>
            <person name="Thrimawithana A.H."/>
            <person name="Thomson S."/>
            <person name="David C."/>
            <person name="Testolin R."/>
            <person name="Huang H."/>
            <person name="Hellens R.P."/>
            <person name="Schaffer R.J."/>
        </authorList>
    </citation>
    <scope>NUCLEOTIDE SEQUENCE [LARGE SCALE GENOMIC DNA]</scope>
    <source>
        <strain evidence="3">cv. Red5</strain>
    </source>
</reference>
<dbReference type="Pfam" id="PF02519">
    <property type="entry name" value="Auxin_inducible"/>
    <property type="match status" value="1"/>
</dbReference>
<dbReference type="Gramene" id="PSS08251">
    <property type="protein sequence ID" value="PSS08251"/>
    <property type="gene ID" value="CEY00_Acc07171"/>
</dbReference>
<accession>A0A2R6QI06</accession>
<dbReference type="OMA" id="CEAYFME"/>
<evidence type="ECO:0000256" key="1">
    <source>
        <dbReference type="ARBA" id="ARBA00006974"/>
    </source>
</evidence>
<dbReference type="Proteomes" id="UP000241394">
    <property type="component" value="Chromosome LG16"/>
</dbReference>
<dbReference type="AlphaFoldDB" id="A0A2R6QI06"/>
<dbReference type="PANTHER" id="PTHR31175:SF122">
    <property type="entry name" value="AUXIN-RESPONSIVE PROTEIN SAUR64-LIKE"/>
    <property type="match status" value="1"/>
</dbReference>
<comment type="similarity">
    <text evidence="1">Belongs to the ARG7 family.</text>
</comment>
<dbReference type="InterPro" id="IPR003676">
    <property type="entry name" value="SAUR_fam"/>
</dbReference>
<organism evidence="2 3">
    <name type="scientific">Actinidia chinensis var. chinensis</name>
    <name type="common">Chinese soft-hair kiwi</name>
    <dbReference type="NCBI Taxonomy" id="1590841"/>
    <lineage>
        <taxon>Eukaryota</taxon>
        <taxon>Viridiplantae</taxon>
        <taxon>Streptophyta</taxon>
        <taxon>Embryophyta</taxon>
        <taxon>Tracheophyta</taxon>
        <taxon>Spermatophyta</taxon>
        <taxon>Magnoliopsida</taxon>
        <taxon>eudicotyledons</taxon>
        <taxon>Gunneridae</taxon>
        <taxon>Pentapetalae</taxon>
        <taxon>asterids</taxon>
        <taxon>Ericales</taxon>
        <taxon>Actinidiaceae</taxon>
        <taxon>Actinidia</taxon>
    </lineage>
</organism>
<dbReference type="InParanoid" id="A0A2R6QI06"/>
<reference evidence="2 3" key="1">
    <citation type="submission" date="2017-07" db="EMBL/GenBank/DDBJ databases">
        <title>An improved, manually edited Actinidia chinensis var. chinensis (kiwifruit) genome highlights the challenges associated with draft genomes and gene prediction in plants.</title>
        <authorList>
            <person name="Pilkington S."/>
            <person name="Crowhurst R."/>
            <person name="Hilario E."/>
            <person name="Nardozza S."/>
            <person name="Fraser L."/>
            <person name="Peng Y."/>
            <person name="Gunaseelan K."/>
            <person name="Simpson R."/>
            <person name="Tahir J."/>
            <person name="Deroles S."/>
            <person name="Templeton K."/>
            <person name="Luo Z."/>
            <person name="Davy M."/>
            <person name="Cheng C."/>
            <person name="Mcneilage M."/>
            <person name="Scaglione D."/>
            <person name="Liu Y."/>
            <person name="Zhang Q."/>
            <person name="Datson P."/>
            <person name="De Silva N."/>
            <person name="Gardiner S."/>
            <person name="Bassett H."/>
            <person name="Chagne D."/>
            <person name="Mccallum J."/>
            <person name="Dzierzon H."/>
            <person name="Deng C."/>
            <person name="Wang Y.-Y."/>
            <person name="Barron N."/>
            <person name="Manako K."/>
            <person name="Bowen J."/>
            <person name="Foster T."/>
            <person name="Erridge Z."/>
            <person name="Tiffin H."/>
            <person name="Waite C."/>
            <person name="Davies K."/>
            <person name="Grierson E."/>
            <person name="Laing W."/>
            <person name="Kirk R."/>
            <person name="Chen X."/>
            <person name="Wood M."/>
            <person name="Montefiori M."/>
            <person name="Brummell D."/>
            <person name="Schwinn K."/>
            <person name="Catanach A."/>
            <person name="Fullerton C."/>
            <person name="Li D."/>
            <person name="Meiyalaghan S."/>
            <person name="Nieuwenhuizen N."/>
            <person name="Read N."/>
            <person name="Prakash R."/>
            <person name="Hunter D."/>
            <person name="Zhang H."/>
            <person name="Mckenzie M."/>
            <person name="Knabel M."/>
            <person name="Harris A."/>
            <person name="Allan A."/>
            <person name="Chen A."/>
            <person name="Janssen B."/>
            <person name="Plunkett B."/>
            <person name="Dwamena C."/>
            <person name="Voogd C."/>
            <person name="Leif D."/>
            <person name="Lafferty D."/>
            <person name="Souleyre E."/>
            <person name="Varkonyi-Gasic E."/>
            <person name="Gambi F."/>
            <person name="Hanley J."/>
            <person name="Yao J.-L."/>
            <person name="Cheung J."/>
            <person name="David K."/>
            <person name="Warren B."/>
            <person name="Marsh K."/>
            <person name="Snowden K."/>
            <person name="Lin-Wang K."/>
            <person name="Brian L."/>
            <person name="Martinez-Sanchez M."/>
            <person name="Wang M."/>
            <person name="Ileperuma N."/>
            <person name="Macnee N."/>
            <person name="Campin R."/>
            <person name="Mcatee P."/>
            <person name="Drummond R."/>
            <person name="Espley R."/>
            <person name="Ireland H."/>
            <person name="Wu R."/>
            <person name="Atkinson R."/>
            <person name="Karunairetnam S."/>
            <person name="Bulley S."/>
            <person name="Chunkath S."/>
            <person name="Hanley Z."/>
            <person name="Storey R."/>
            <person name="Thrimawithana A."/>
            <person name="Thomson S."/>
            <person name="David C."/>
            <person name="Testolin R."/>
        </authorList>
    </citation>
    <scope>NUCLEOTIDE SEQUENCE [LARGE SCALE GENOMIC DNA]</scope>
    <source>
        <strain evidence="3">cv. Red5</strain>
        <tissue evidence="2">Young leaf</tissue>
    </source>
</reference>
<evidence type="ECO:0000313" key="3">
    <source>
        <dbReference type="Proteomes" id="UP000241394"/>
    </source>
</evidence>
<evidence type="ECO:0000313" key="2">
    <source>
        <dbReference type="EMBL" id="PSS08251.1"/>
    </source>
</evidence>
<dbReference type="PANTHER" id="PTHR31175">
    <property type="entry name" value="AUXIN-RESPONSIVE FAMILY PROTEIN"/>
    <property type="match status" value="1"/>
</dbReference>
<protein>
    <submittedName>
        <fullName evidence="2">Auxin-responsive protein</fullName>
    </submittedName>
</protein>
<dbReference type="GO" id="GO:0009733">
    <property type="term" value="P:response to auxin"/>
    <property type="evidence" value="ECO:0007669"/>
    <property type="project" value="InterPro"/>
</dbReference>
<dbReference type="EMBL" id="NKQK01000016">
    <property type="protein sequence ID" value="PSS08251.1"/>
    <property type="molecule type" value="Genomic_DNA"/>
</dbReference>
<comment type="caution">
    <text evidence="2">The sequence shown here is derived from an EMBL/GenBank/DDBJ whole genome shotgun (WGS) entry which is preliminary data.</text>
</comment>
<gene>
    <name evidence="2" type="ORF">CEY00_Acc07171</name>
</gene>
<name>A0A2R6QI06_ACTCC</name>
<dbReference type="OrthoDB" id="1936278at2759"/>
<dbReference type="STRING" id="1590841.A0A2R6QI06"/>
<sequence length="147" mass="16595">MISYEKLIKMARKWRKLAAISRKRITSPRTIGGFDAESSNISTVDKGHFVVYTADQRRFVIPLFYLNNDTFIELLKIAEEEYGLPSDAPITLPCDAVFMEYAVSLLGRQADKDLEKALLLSITSGRSLSSSYLQQGQTHQQLPICSF</sequence>
<keyword evidence="3" id="KW-1185">Reference proteome</keyword>